<protein>
    <submittedName>
        <fullName evidence="1">Uncharacterized protein</fullName>
    </submittedName>
</protein>
<evidence type="ECO:0000313" key="1">
    <source>
        <dbReference type="EMBL" id="KAK6746220.1"/>
    </source>
</evidence>
<keyword evidence="2" id="KW-1185">Reference proteome</keyword>
<accession>A0ABR1D8M0</accession>
<sequence length="85" mass="9613">MSSRTDRLWGFVIDRRAHAPQPDAFRIFAGPQRILAASYDECTNEEWSADSCLEDPRDVVLVLMDGPRMADELGLDSTELREGSR</sequence>
<comment type="caution">
    <text evidence="1">The sequence shown here is derived from an EMBL/GenBank/DDBJ whole genome shotgun (WGS) entry which is preliminary data.</text>
</comment>
<reference evidence="1 2" key="1">
    <citation type="submission" date="2023-08" db="EMBL/GenBank/DDBJ databases">
        <title>A Necator americanus chromosomal reference genome.</title>
        <authorList>
            <person name="Ilik V."/>
            <person name="Petrzelkova K.J."/>
            <person name="Pardy F."/>
            <person name="Fuh T."/>
            <person name="Niatou-Singa F.S."/>
            <person name="Gouil Q."/>
            <person name="Baker L."/>
            <person name="Ritchie M.E."/>
            <person name="Jex A.R."/>
            <person name="Gazzola D."/>
            <person name="Li H."/>
            <person name="Toshio Fujiwara R."/>
            <person name="Zhan B."/>
            <person name="Aroian R.V."/>
            <person name="Pafco B."/>
            <person name="Schwarz E.M."/>
        </authorList>
    </citation>
    <scope>NUCLEOTIDE SEQUENCE [LARGE SCALE GENOMIC DNA]</scope>
    <source>
        <strain evidence="1 2">Aroian</strain>
        <tissue evidence="1">Whole animal</tissue>
    </source>
</reference>
<organism evidence="1 2">
    <name type="scientific">Necator americanus</name>
    <name type="common">Human hookworm</name>
    <dbReference type="NCBI Taxonomy" id="51031"/>
    <lineage>
        <taxon>Eukaryota</taxon>
        <taxon>Metazoa</taxon>
        <taxon>Ecdysozoa</taxon>
        <taxon>Nematoda</taxon>
        <taxon>Chromadorea</taxon>
        <taxon>Rhabditida</taxon>
        <taxon>Rhabditina</taxon>
        <taxon>Rhabditomorpha</taxon>
        <taxon>Strongyloidea</taxon>
        <taxon>Ancylostomatidae</taxon>
        <taxon>Bunostominae</taxon>
        <taxon>Necator</taxon>
    </lineage>
</organism>
<gene>
    <name evidence="1" type="primary">Necator_chrIII.g13144</name>
    <name evidence="1" type="ORF">RB195_012377</name>
</gene>
<evidence type="ECO:0000313" key="2">
    <source>
        <dbReference type="Proteomes" id="UP001303046"/>
    </source>
</evidence>
<name>A0ABR1D8M0_NECAM</name>
<proteinExistence type="predicted"/>
<dbReference type="EMBL" id="JAVFWL010000003">
    <property type="protein sequence ID" value="KAK6746220.1"/>
    <property type="molecule type" value="Genomic_DNA"/>
</dbReference>
<dbReference type="Proteomes" id="UP001303046">
    <property type="component" value="Unassembled WGS sequence"/>
</dbReference>